<sequence>MAFLLLMLLCTLVVTASVVVAAYGTVTATYWFEMRHRRADPPDLTAAH</sequence>
<dbReference type="RefSeq" id="WP_357404413.1">
    <property type="nucleotide sequence ID" value="NZ_JBEYCD010000005.1"/>
</dbReference>
<evidence type="ECO:0008006" key="3">
    <source>
        <dbReference type="Google" id="ProtNLM"/>
    </source>
</evidence>
<comment type="caution">
    <text evidence="1">The sequence shown here is derived from an EMBL/GenBank/DDBJ whole genome shotgun (WGS) entry which is preliminary data.</text>
</comment>
<name>A0ABW7X1H0_9NOCA</name>
<proteinExistence type="predicted"/>
<evidence type="ECO:0000313" key="2">
    <source>
        <dbReference type="Proteomes" id="UP001611415"/>
    </source>
</evidence>
<dbReference type="EMBL" id="JBIRYO010000009">
    <property type="protein sequence ID" value="MFI2474931.1"/>
    <property type="molecule type" value="Genomic_DNA"/>
</dbReference>
<keyword evidence="2" id="KW-1185">Reference proteome</keyword>
<evidence type="ECO:0000313" key="1">
    <source>
        <dbReference type="EMBL" id="MFI2474931.1"/>
    </source>
</evidence>
<dbReference type="Proteomes" id="UP001611415">
    <property type="component" value="Unassembled WGS sequence"/>
</dbReference>
<protein>
    <recommendedName>
        <fullName evidence="3">Secreted protein</fullName>
    </recommendedName>
</protein>
<accession>A0ABW7X1H0</accession>
<organism evidence="1 2">
    <name type="scientific">Nocardia xishanensis</name>
    <dbReference type="NCBI Taxonomy" id="238964"/>
    <lineage>
        <taxon>Bacteria</taxon>
        <taxon>Bacillati</taxon>
        <taxon>Actinomycetota</taxon>
        <taxon>Actinomycetes</taxon>
        <taxon>Mycobacteriales</taxon>
        <taxon>Nocardiaceae</taxon>
        <taxon>Nocardia</taxon>
    </lineage>
</organism>
<gene>
    <name evidence="1" type="ORF">ACH49W_16270</name>
</gene>
<reference evidence="1 2" key="1">
    <citation type="submission" date="2024-10" db="EMBL/GenBank/DDBJ databases">
        <title>The Natural Products Discovery Center: Release of the First 8490 Sequenced Strains for Exploring Actinobacteria Biosynthetic Diversity.</title>
        <authorList>
            <person name="Kalkreuter E."/>
            <person name="Kautsar S.A."/>
            <person name="Yang D."/>
            <person name="Bader C.D."/>
            <person name="Teijaro C.N."/>
            <person name="Fluegel L."/>
            <person name="Davis C.M."/>
            <person name="Simpson J.R."/>
            <person name="Lauterbach L."/>
            <person name="Steele A.D."/>
            <person name="Gui C."/>
            <person name="Meng S."/>
            <person name="Li G."/>
            <person name="Viehrig K."/>
            <person name="Ye F."/>
            <person name="Su P."/>
            <person name="Kiefer A.F."/>
            <person name="Nichols A."/>
            <person name="Cepeda A.J."/>
            <person name="Yan W."/>
            <person name="Fan B."/>
            <person name="Jiang Y."/>
            <person name="Adhikari A."/>
            <person name="Zheng C.-J."/>
            <person name="Schuster L."/>
            <person name="Cowan T.M."/>
            <person name="Smanski M.J."/>
            <person name="Chevrette M.G."/>
            <person name="De Carvalho L.P.S."/>
            <person name="Shen B."/>
        </authorList>
    </citation>
    <scope>NUCLEOTIDE SEQUENCE [LARGE SCALE GENOMIC DNA]</scope>
    <source>
        <strain evidence="1 2">NPDC019275</strain>
    </source>
</reference>